<dbReference type="Pfam" id="PF03798">
    <property type="entry name" value="TRAM_LAG1_CLN8"/>
    <property type="match status" value="1"/>
</dbReference>
<protein>
    <submittedName>
        <fullName evidence="8">G7573 protein</fullName>
    </submittedName>
</protein>
<dbReference type="InterPro" id="IPR006634">
    <property type="entry name" value="TLC-dom"/>
</dbReference>
<keyword evidence="3 6" id="KW-1133">Transmembrane helix</keyword>
<evidence type="ECO:0000256" key="5">
    <source>
        <dbReference type="PROSITE-ProRule" id="PRU00205"/>
    </source>
</evidence>
<dbReference type="PANTHER" id="PTHR13439:SF0">
    <property type="entry name" value="TOPOISOMERASE I DAMAGE AFFECTED PROTEIN 4"/>
    <property type="match status" value="1"/>
</dbReference>
<reference evidence="8 9" key="1">
    <citation type="submission" date="2024-06" db="EMBL/GenBank/DDBJ databases">
        <authorList>
            <person name="Kraege A."/>
            <person name="Thomma B."/>
        </authorList>
    </citation>
    <scope>NUCLEOTIDE SEQUENCE [LARGE SCALE GENOMIC DNA]</scope>
</reference>
<organism evidence="8 9">
    <name type="scientific">Coccomyxa viridis</name>
    <dbReference type="NCBI Taxonomy" id="1274662"/>
    <lineage>
        <taxon>Eukaryota</taxon>
        <taxon>Viridiplantae</taxon>
        <taxon>Chlorophyta</taxon>
        <taxon>core chlorophytes</taxon>
        <taxon>Trebouxiophyceae</taxon>
        <taxon>Trebouxiophyceae incertae sedis</taxon>
        <taxon>Coccomyxaceae</taxon>
        <taxon>Coccomyxa</taxon>
    </lineage>
</organism>
<evidence type="ECO:0000313" key="8">
    <source>
        <dbReference type="EMBL" id="CAL5224822.1"/>
    </source>
</evidence>
<feature type="domain" description="TLC" evidence="7">
    <location>
        <begin position="63"/>
        <end position="263"/>
    </location>
</feature>
<keyword evidence="2 5" id="KW-0812">Transmembrane</keyword>
<feature type="transmembrane region" description="Helical" evidence="6">
    <location>
        <begin position="72"/>
        <end position="90"/>
    </location>
</feature>
<feature type="transmembrane region" description="Helical" evidence="6">
    <location>
        <begin position="14"/>
        <end position="37"/>
    </location>
</feature>
<dbReference type="InterPro" id="IPR050846">
    <property type="entry name" value="TLCD"/>
</dbReference>
<sequence length="303" mass="33312">MGQTPFVEKGDWEIPTLTTLCGVALAGLGFLAFELLLTHGPPTVWLKSGFKANPKLRLDQIDEAIRQAKSRLVGSLHLLIQIPLACWVMWTPELAANRLIAKTPASIAMLCISAGYFIYDAAVSIVRYEGLAYLVHGVIAGILYTYGAMTGFLSYYGAAFLMWELSTPFVYMRWFLFTLGKSGSKAYIINGLLMVGTFFVARNVFGTLMSIDFWRVSGRELAHPTSDLLPAVLWFYRLSCLSLNSLNAMWFYKMLKGAIKVLAGPPGAAKEVQGDAHIALRTRPEADKAEAATLDTVKAVKAQ</sequence>
<proteinExistence type="predicted"/>
<dbReference type="EMBL" id="CAXHTA020000011">
    <property type="protein sequence ID" value="CAL5224822.1"/>
    <property type="molecule type" value="Genomic_DNA"/>
</dbReference>
<dbReference type="Proteomes" id="UP001497392">
    <property type="component" value="Unassembled WGS sequence"/>
</dbReference>
<dbReference type="SMART" id="SM00724">
    <property type="entry name" value="TLC"/>
    <property type="match status" value="1"/>
</dbReference>
<keyword evidence="4 5" id="KW-0472">Membrane</keyword>
<evidence type="ECO:0000256" key="6">
    <source>
        <dbReference type="SAM" id="Phobius"/>
    </source>
</evidence>
<evidence type="ECO:0000256" key="3">
    <source>
        <dbReference type="ARBA" id="ARBA00022989"/>
    </source>
</evidence>
<evidence type="ECO:0000313" key="9">
    <source>
        <dbReference type="Proteomes" id="UP001497392"/>
    </source>
</evidence>
<evidence type="ECO:0000256" key="4">
    <source>
        <dbReference type="ARBA" id="ARBA00023136"/>
    </source>
</evidence>
<feature type="transmembrane region" description="Helical" evidence="6">
    <location>
        <begin position="96"/>
        <end position="119"/>
    </location>
</feature>
<feature type="transmembrane region" description="Helical" evidence="6">
    <location>
        <begin position="188"/>
        <end position="211"/>
    </location>
</feature>
<dbReference type="PROSITE" id="PS50922">
    <property type="entry name" value="TLC"/>
    <property type="match status" value="1"/>
</dbReference>
<keyword evidence="9" id="KW-1185">Reference proteome</keyword>
<comment type="subcellular location">
    <subcellularLocation>
        <location evidence="1">Membrane</location>
        <topology evidence="1">Multi-pass membrane protein</topology>
    </subcellularLocation>
</comment>
<name>A0ABP1G4U4_9CHLO</name>
<accession>A0ABP1G4U4</accession>
<dbReference type="PANTHER" id="PTHR13439">
    <property type="entry name" value="CT120 PROTEIN"/>
    <property type="match status" value="1"/>
</dbReference>
<gene>
    <name evidence="8" type="primary">g7573</name>
    <name evidence="8" type="ORF">VP750_LOCUS6481</name>
</gene>
<evidence type="ECO:0000256" key="2">
    <source>
        <dbReference type="ARBA" id="ARBA00022692"/>
    </source>
</evidence>
<evidence type="ECO:0000256" key="1">
    <source>
        <dbReference type="ARBA" id="ARBA00004141"/>
    </source>
</evidence>
<evidence type="ECO:0000259" key="7">
    <source>
        <dbReference type="PROSITE" id="PS50922"/>
    </source>
</evidence>
<comment type="caution">
    <text evidence="8">The sequence shown here is derived from an EMBL/GenBank/DDBJ whole genome shotgun (WGS) entry which is preliminary data.</text>
</comment>